<comment type="subcellular location">
    <subcellularLocation>
        <location evidence="1">Cell membrane</location>
        <topology evidence="1">Multi-pass membrane protein</topology>
    </subcellularLocation>
</comment>
<feature type="transmembrane region" description="Helical" evidence="7">
    <location>
        <begin position="66"/>
        <end position="83"/>
    </location>
</feature>
<dbReference type="GO" id="GO:0022857">
    <property type="term" value="F:transmembrane transporter activity"/>
    <property type="evidence" value="ECO:0007669"/>
    <property type="project" value="InterPro"/>
</dbReference>
<dbReference type="OrthoDB" id="9807111at2"/>
<evidence type="ECO:0000256" key="6">
    <source>
        <dbReference type="ARBA" id="ARBA00023136"/>
    </source>
</evidence>
<evidence type="ECO:0000256" key="1">
    <source>
        <dbReference type="ARBA" id="ARBA00004651"/>
    </source>
</evidence>
<dbReference type="Pfam" id="PF04632">
    <property type="entry name" value="FUSC"/>
    <property type="match status" value="1"/>
</dbReference>
<dbReference type="Proteomes" id="UP000028302">
    <property type="component" value="Unassembled WGS sequence"/>
</dbReference>
<evidence type="ECO:0000256" key="2">
    <source>
        <dbReference type="ARBA" id="ARBA00022448"/>
    </source>
</evidence>
<keyword evidence="9" id="KW-1185">Reference proteome</keyword>
<feature type="transmembrane region" description="Helical" evidence="7">
    <location>
        <begin position="114"/>
        <end position="134"/>
    </location>
</feature>
<feature type="transmembrane region" description="Helical" evidence="7">
    <location>
        <begin position="433"/>
        <end position="449"/>
    </location>
</feature>
<dbReference type="eggNOG" id="COG1289">
    <property type="taxonomic scope" value="Bacteria"/>
</dbReference>
<name>A0A084IKU5_SALHC</name>
<feature type="transmembrane region" description="Helical" evidence="7">
    <location>
        <begin position="403"/>
        <end position="421"/>
    </location>
</feature>
<dbReference type="InterPro" id="IPR006726">
    <property type="entry name" value="PHBA_efflux_AaeB/fusaric-R"/>
</dbReference>
<accession>A0A084IKU5</accession>
<sequence length="709" mass="76362">MKRLAWLLTPSTDQLLFALRLCLAIALALYLSMWLELDRPYWASLEVAVMIQPVPGMAVARGFARATGTIVAGCAGLAIMGFFGQYYELSAAALALWVAFCAFWANLLRNNLSYGFAIAGFIAGVTVMLSHSLSTPPFDIAVARVSECVLAALVTAAVNVLFSPPTGIRNYFNSRLALLRDLGREFVGLAALSSRQPAAPGQPSADDDPHPALQALAAQTLALEQTRQYLRYEAPQFANFDRLSRRLDYDILSLISATSSLHIYLAGRTDTVDTRPVAALAEPAQRLSAHPEDAQGAKQAFNDAHDAIRALADEPAEHGQPRSLADYVVLSRALGLASRGRAAMTTHGLLIAEREHPSDHISRRSEFGQPMDVRQALRNSLRTLTAVSLGGVFWVNFHNQLPAVLLMILLSALTTIFATLPNPVAAAGGFAKGLAMAATAAFVIDFLVLPQAAGFAMLMLAMLPVVFVGGLAMAVPDPGLALPGRISVVMFSLLVHVQNGALPSFTTYIQIVLGIFGAIGLTVLAFKIVLPVSPRQRLREQMRGVFDELADGRRHTRERFETRMYDRLNALALSEIEEPFRFSARQAVLAAINIGLEARSLVVLAERVSLPQTLDDGVRAEMDALRGLFAGRRPGSIDKIADRAQAIHQLAERLLAHGVALDGQAERRLVIRAAICAELVASALSDYVLAFEHGKSPLAEPTAASQAAT</sequence>
<reference evidence="8 9" key="1">
    <citation type="submission" date="2013-03" db="EMBL/GenBank/DDBJ databases">
        <title>Salinisphaera hydrothermalis C41B8 Genome Sequencing.</title>
        <authorList>
            <person name="Li C."/>
            <person name="Lai Q."/>
            <person name="Shao Z."/>
        </authorList>
    </citation>
    <scope>NUCLEOTIDE SEQUENCE [LARGE SCALE GENOMIC DNA]</scope>
    <source>
        <strain evidence="8 9">C41B8</strain>
    </source>
</reference>
<feature type="transmembrane region" description="Helical" evidence="7">
    <location>
        <begin position="89"/>
        <end position="107"/>
    </location>
</feature>
<keyword evidence="2" id="KW-0813">Transport</keyword>
<keyword evidence="3" id="KW-1003">Cell membrane</keyword>
<evidence type="ECO:0000256" key="7">
    <source>
        <dbReference type="SAM" id="Phobius"/>
    </source>
</evidence>
<gene>
    <name evidence="8" type="ORF">C41B8_10725</name>
</gene>
<feature type="transmembrane region" description="Helical" evidence="7">
    <location>
        <begin position="15"/>
        <end position="35"/>
    </location>
</feature>
<evidence type="ECO:0000313" key="9">
    <source>
        <dbReference type="Proteomes" id="UP000028302"/>
    </source>
</evidence>
<evidence type="ECO:0000256" key="5">
    <source>
        <dbReference type="ARBA" id="ARBA00022989"/>
    </source>
</evidence>
<comment type="caution">
    <text evidence="8">The sequence shown here is derived from an EMBL/GenBank/DDBJ whole genome shotgun (WGS) entry which is preliminary data.</text>
</comment>
<feature type="transmembrane region" description="Helical" evidence="7">
    <location>
        <begin position="455"/>
        <end position="475"/>
    </location>
</feature>
<dbReference type="PANTHER" id="PTHR30509:SF9">
    <property type="entry name" value="MULTIDRUG RESISTANCE PROTEIN MDTO"/>
    <property type="match status" value="1"/>
</dbReference>
<keyword evidence="6 7" id="KW-0472">Membrane</keyword>
<dbReference type="AlphaFoldDB" id="A0A084IKU5"/>
<feature type="transmembrane region" description="Helical" evidence="7">
    <location>
        <begin position="508"/>
        <end position="530"/>
    </location>
</feature>
<feature type="transmembrane region" description="Helical" evidence="7">
    <location>
        <begin position="140"/>
        <end position="162"/>
    </location>
</feature>
<keyword evidence="4 7" id="KW-0812">Transmembrane</keyword>
<dbReference type="PANTHER" id="PTHR30509">
    <property type="entry name" value="P-HYDROXYBENZOIC ACID EFFLUX PUMP SUBUNIT-RELATED"/>
    <property type="match status" value="1"/>
</dbReference>
<protein>
    <submittedName>
        <fullName evidence="8">Fusaric acid resistance protein</fullName>
    </submittedName>
</protein>
<evidence type="ECO:0000313" key="8">
    <source>
        <dbReference type="EMBL" id="KEZ77329.1"/>
    </source>
</evidence>
<evidence type="ECO:0000256" key="4">
    <source>
        <dbReference type="ARBA" id="ARBA00022692"/>
    </source>
</evidence>
<dbReference type="STRING" id="1304275.C41B8_10725"/>
<keyword evidence="5 7" id="KW-1133">Transmembrane helix</keyword>
<proteinExistence type="predicted"/>
<dbReference type="EMBL" id="APNK01000014">
    <property type="protein sequence ID" value="KEZ77329.1"/>
    <property type="molecule type" value="Genomic_DNA"/>
</dbReference>
<evidence type="ECO:0000256" key="3">
    <source>
        <dbReference type="ARBA" id="ARBA00022475"/>
    </source>
</evidence>
<dbReference type="RefSeq" id="WP_037337740.1">
    <property type="nucleotide sequence ID" value="NZ_APNK01000014.1"/>
</dbReference>
<dbReference type="GO" id="GO:0005886">
    <property type="term" value="C:plasma membrane"/>
    <property type="evidence" value="ECO:0007669"/>
    <property type="project" value="UniProtKB-SubCell"/>
</dbReference>
<organism evidence="8 9">
    <name type="scientific">Salinisphaera hydrothermalis (strain C41B8)</name>
    <dbReference type="NCBI Taxonomy" id="1304275"/>
    <lineage>
        <taxon>Bacteria</taxon>
        <taxon>Pseudomonadati</taxon>
        <taxon>Pseudomonadota</taxon>
        <taxon>Gammaproteobacteria</taxon>
        <taxon>Salinisphaerales</taxon>
        <taxon>Salinisphaeraceae</taxon>
        <taxon>Salinisphaera</taxon>
    </lineage>
</organism>